<dbReference type="Proteomes" id="UP001163719">
    <property type="component" value="Unassembled WGS sequence"/>
</dbReference>
<feature type="transmembrane region" description="Helical" evidence="1">
    <location>
        <begin position="31"/>
        <end position="50"/>
    </location>
</feature>
<evidence type="ECO:0000313" key="3">
    <source>
        <dbReference type="Proteomes" id="UP001163719"/>
    </source>
</evidence>
<sequence length="156" mass="17646">MNNVTIAHLINLFIYSLYFFSRAGSGVDISSLDYIISCVMSFFIIGAGYLNARKGMSYRSVLWVFFVNVFLFILSGMFDQFGSNFNILSTGNSDTFLFTLALIVYNGYFFPFIHSLEGSGFSLVVPVLLTFFPYLGFWIGIKTVNQTKNEKKSTEI</sequence>
<keyword evidence="1" id="KW-1133">Transmembrane helix</keyword>
<keyword evidence="1" id="KW-0812">Transmembrane</keyword>
<dbReference type="EMBL" id="JAPDHV010000003">
    <property type="protein sequence ID" value="MCW3161134.1"/>
    <property type="molecule type" value="Genomic_DNA"/>
</dbReference>
<dbReference type="RefSeq" id="WP_264743086.1">
    <property type="nucleotide sequence ID" value="NZ_JAPDHV010000003.1"/>
</dbReference>
<organism evidence="2 3">
    <name type="scientific">Chryseobacterium oryctis</name>
    <dbReference type="NCBI Taxonomy" id="2952618"/>
    <lineage>
        <taxon>Bacteria</taxon>
        <taxon>Pseudomonadati</taxon>
        <taxon>Bacteroidota</taxon>
        <taxon>Flavobacteriia</taxon>
        <taxon>Flavobacteriales</taxon>
        <taxon>Weeksellaceae</taxon>
        <taxon>Chryseobacterium group</taxon>
        <taxon>Chryseobacterium</taxon>
    </lineage>
</organism>
<name>A0ABT3HN02_9FLAO</name>
<feature type="transmembrane region" description="Helical" evidence="1">
    <location>
        <begin position="56"/>
        <end position="74"/>
    </location>
</feature>
<keyword evidence="1" id="KW-0472">Membrane</keyword>
<evidence type="ECO:0000313" key="2">
    <source>
        <dbReference type="EMBL" id="MCW3161134.1"/>
    </source>
</evidence>
<evidence type="ECO:0000256" key="1">
    <source>
        <dbReference type="SAM" id="Phobius"/>
    </source>
</evidence>
<comment type="caution">
    <text evidence="2">The sequence shown here is derived from an EMBL/GenBank/DDBJ whole genome shotgun (WGS) entry which is preliminary data.</text>
</comment>
<gene>
    <name evidence="2" type="ORF">OH806_07620</name>
</gene>
<protein>
    <submittedName>
        <fullName evidence="2">Uncharacterized protein</fullName>
    </submittedName>
</protein>
<feature type="transmembrane region" description="Helical" evidence="1">
    <location>
        <begin position="6"/>
        <end position="24"/>
    </location>
</feature>
<feature type="transmembrane region" description="Helical" evidence="1">
    <location>
        <begin position="95"/>
        <end position="114"/>
    </location>
</feature>
<accession>A0ABT3HN02</accession>
<reference evidence="2" key="1">
    <citation type="submission" date="2022-10" db="EMBL/GenBank/DDBJ databases">
        <title>Chryseobacterium babae sp. nov. isolated from the gut of the beetle Oryctes rhinoceros, and Chryseobacterium kimseyorum sp. nov., isolated from a stick insect rearing cage.</title>
        <authorList>
            <person name="Shelomi M."/>
            <person name="Han C.-J."/>
            <person name="Chen W.-M."/>
            <person name="Chen H.-K."/>
            <person name="Liaw S.-J."/>
            <person name="Muhle E."/>
            <person name="Clermont D."/>
        </authorList>
    </citation>
    <scope>NUCLEOTIDE SEQUENCE</scope>
    <source>
        <strain evidence="2">WLa1L2M3</strain>
    </source>
</reference>
<proteinExistence type="predicted"/>
<feature type="transmembrane region" description="Helical" evidence="1">
    <location>
        <begin position="120"/>
        <end position="141"/>
    </location>
</feature>
<keyword evidence="3" id="KW-1185">Reference proteome</keyword>